<reference evidence="7 8" key="1">
    <citation type="submission" date="2024-05" db="EMBL/GenBank/DDBJ databases">
        <title>Roseateles sp. 2.12 16S ribosomal RNA gene Genome sequencing and assembly.</title>
        <authorList>
            <person name="Woo H."/>
        </authorList>
    </citation>
    <scope>NUCLEOTIDE SEQUENCE [LARGE SCALE GENOMIC DNA]</scope>
    <source>
        <strain evidence="7 8">2.12</strain>
    </source>
</reference>
<evidence type="ECO:0000259" key="5">
    <source>
        <dbReference type="PROSITE" id="PS50111"/>
    </source>
</evidence>
<gene>
    <name evidence="7" type="ORF">ABDJ40_06820</name>
</gene>
<evidence type="ECO:0000256" key="2">
    <source>
        <dbReference type="ARBA" id="ARBA00029447"/>
    </source>
</evidence>
<dbReference type="EMBL" id="JBDPZC010000002">
    <property type="protein sequence ID" value="MEO3712478.1"/>
    <property type="molecule type" value="Genomic_DNA"/>
</dbReference>
<evidence type="ECO:0000259" key="6">
    <source>
        <dbReference type="PROSITE" id="PS50885"/>
    </source>
</evidence>
<dbReference type="InterPro" id="IPR024478">
    <property type="entry name" value="HlyB_4HB_MCP"/>
</dbReference>
<name>A0ABV0GBQ9_9BURK</name>
<dbReference type="PROSITE" id="PS50111">
    <property type="entry name" value="CHEMOTAXIS_TRANSDUC_2"/>
    <property type="match status" value="1"/>
</dbReference>
<comment type="similarity">
    <text evidence="2">Belongs to the methyl-accepting chemotaxis (MCP) protein family.</text>
</comment>
<dbReference type="Proteomes" id="UP001462640">
    <property type="component" value="Unassembled WGS sequence"/>
</dbReference>
<dbReference type="InterPro" id="IPR004090">
    <property type="entry name" value="Chemotax_Me-accpt_rcpt"/>
</dbReference>
<dbReference type="Gene3D" id="1.10.287.950">
    <property type="entry name" value="Methyl-accepting chemotaxis protein"/>
    <property type="match status" value="1"/>
</dbReference>
<keyword evidence="4" id="KW-0812">Transmembrane</keyword>
<keyword evidence="1" id="KW-0488">Methylation</keyword>
<dbReference type="SUPFAM" id="SSF58104">
    <property type="entry name" value="Methyl-accepting chemotaxis protein (MCP) signaling domain"/>
    <property type="match status" value="1"/>
</dbReference>
<keyword evidence="4" id="KW-1133">Transmembrane helix</keyword>
<dbReference type="Pfam" id="PF12729">
    <property type="entry name" value="4HB_MCP_1"/>
    <property type="match status" value="1"/>
</dbReference>
<dbReference type="CDD" id="cd06225">
    <property type="entry name" value="HAMP"/>
    <property type="match status" value="1"/>
</dbReference>
<dbReference type="InterPro" id="IPR004089">
    <property type="entry name" value="MCPsignal_dom"/>
</dbReference>
<dbReference type="CDD" id="cd19411">
    <property type="entry name" value="MCP2201-like_sensor"/>
    <property type="match status" value="1"/>
</dbReference>
<dbReference type="PANTHER" id="PTHR43531:SF14">
    <property type="entry name" value="METHYL-ACCEPTING CHEMOTAXIS PROTEIN I-RELATED"/>
    <property type="match status" value="1"/>
</dbReference>
<dbReference type="Pfam" id="PF00015">
    <property type="entry name" value="MCPsignal"/>
    <property type="match status" value="1"/>
</dbReference>
<comment type="caution">
    <text evidence="7">The sequence shown here is derived from an EMBL/GenBank/DDBJ whole genome shotgun (WGS) entry which is preliminary data.</text>
</comment>
<evidence type="ECO:0000256" key="3">
    <source>
        <dbReference type="PROSITE-ProRule" id="PRU00284"/>
    </source>
</evidence>
<sequence length="514" mass="55801">MIQLAHLQIGTRLSIAFALVISLLLLILGVAYQVLSRSGQTMERLVDDRYAQIALSTEIKDVGDKGIITVGRLLLTEEPERTKQYMSEYAALRSRNTENFKKLEGLLNNDTSKAIFKEQSEARQAYGAALRKVFELLAARQREAALSLYQGDLVGLQVRYYALIDKMVDYQARSMVADVNEARDDATRARLEMAAITLLAVLFAGATAVMITRSITRPIRHAIELAESVAAGNLTYHLRVERKDEVGRLIAALQRMVDSLHRIVSEVRSGADTIASAALQVADGNQDLSARTEQQASALEQTASAMEQLTSAVKLSADSASQADRSAHSASEVAVQGGQVVGEVITTMNQIAGASRRIVEIIGVIDGIAFQTNILALNAAVEAARAGEHGRGFAVVATEVRNLAQRSAVAAREIKGLIDNSVQQVDQGSRMVEQAGQTMQQVVDSIQQVSRIVADISRSSREQSLGIEQVNEAIVQMDDNTQKNAAMVEQSTASARSLQDQAHQLNDMVRTFAL</sequence>
<organism evidence="7 8">
    <name type="scientific">Roseateles flavus</name>
    <dbReference type="NCBI Taxonomy" id="3149041"/>
    <lineage>
        <taxon>Bacteria</taxon>
        <taxon>Pseudomonadati</taxon>
        <taxon>Pseudomonadota</taxon>
        <taxon>Betaproteobacteria</taxon>
        <taxon>Burkholderiales</taxon>
        <taxon>Sphaerotilaceae</taxon>
        <taxon>Roseateles</taxon>
    </lineage>
</organism>
<dbReference type="PANTHER" id="PTHR43531">
    <property type="entry name" value="PROTEIN ICFG"/>
    <property type="match status" value="1"/>
</dbReference>
<proteinExistence type="inferred from homology"/>
<keyword evidence="8" id="KW-1185">Reference proteome</keyword>
<dbReference type="SMART" id="SM00304">
    <property type="entry name" value="HAMP"/>
    <property type="match status" value="1"/>
</dbReference>
<feature type="domain" description="HAMP" evidence="6">
    <location>
        <begin position="213"/>
        <end position="265"/>
    </location>
</feature>
<dbReference type="RefSeq" id="WP_347607933.1">
    <property type="nucleotide sequence ID" value="NZ_JBDPZC010000002.1"/>
</dbReference>
<dbReference type="SMART" id="SM00283">
    <property type="entry name" value="MA"/>
    <property type="match status" value="1"/>
</dbReference>
<feature type="transmembrane region" description="Helical" evidence="4">
    <location>
        <begin position="15"/>
        <end position="35"/>
    </location>
</feature>
<dbReference type="Pfam" id="PF00672">
    <property type="entry name" value="HAMP"/>
    <property type="match status" value="1"/>
</dbReference>
<dbReference type="InterPro" id="IPR051310">
    <property type="entry name" value="MCP_chemotaxis"/>
</dbReference>
<dbReference type="InterPro" id="IPR003660">
    <property type="entry name" value="HAMP_dom"/>
</dbReference>
<evidence type="ECO:0000256" key="1">
    <source>
        <dbReference type="ARBA" id="ARBA00022481"/>
    </source>
</evidence>
<dbReference type="InterPro" id="IPR047347">
    <property type="entry name" value="YvaQ-like_sensor"/>
</dbReference>
<keyword evidence="3" id="KW-0807">Transducer</keyword>
<dbReference type="PRINTS" id="PR00260">
    <property type="entry name" value="CHEMTRNSDUCR"/>
</dbReference>
<evidence type="ECO:0000313" key="8">
    <source>
        <dbReference type="Proteomes" id="UP001462640"/>
    </source>
</evidence>
<feature type="domain" description="Methyl-accepting transducer" evidence="5">
    <location>
        <begin position="270"/>
        <end position="499"/>
    </location>
</feature>
<protein>
    <submittedName>
        <fullName evidence="7">Methyl-accepting chemotaxis protein</fullName>
    </submittedName>
</protein>
<dbReference type="CDD" id="cd11386">
    <property type="entry name" value="MCP_signal"/>
    <property type="match status" value="1"/>
</dbReference>
<evidence type="ECO:0000313" key="7">
    <source>
        <dbReference type="EMBL" id="MEO3712478.1"/>
    </source>
</evidence>
<keyword evidence="4" id="KW-0472">Membrane</keyword>
<accession>A0ABV0GBQ9</accession>
<evidence type="ECO:0000256" key="4">
    <source>
        <dbReference type="SAM" id="Phobius"/>
    </source>
</evidence>
<dbReference type="PROSITE" id="PS50885">
    <property type="entry name" value="HAMP"/>
    <property type="match status" value="1"/>
</dbReference>